<name>A0A3Q2PSV8_FUNHE</name>
<evidence type="ECO:0000313" key="4">
    <source>
        <dbReference type="Proteomes" id="UP000265000"/>
    </source>
</evidence>
<evidence type="ECO:0000313" key="3">
    <source>
        <dbReference type="Ensembl" id="ENSFHEP00000016077.1"/>
    </source>
</evidence>
<organism evidence="3 4">
    <name type="scientific">Fundulus heteroclitus</name>
    <name type="common">Killifish</name>
    <name type="synonym">Mummichog</name>
    <dbReference type="NCBI Taxonomy" id="8078"/>
    <lineage>
        <taxon>Eukaryota</taxon>
        <taxon>Metazoa</taxon>
        <taxon>Chordata</taxon>
        <taxon>Craniata</taxon>
        <taxon>Vertebrata</taxon>
        <taxon>Euteleostomi</taxon>
        <taxon>Actinopterygii</taxon>
        <taxon>Neopterygii</taxon>
        <taxon>Teleostei</taxon>
        <taxon>Neoteleostei</taxon>
        <taxon>Acanthomorphata</taxon>
        <taxon>Ovalentaria</taxon>
        <taxon>Atherinomorphae</taxon>
        <taxon>Cyprinodontiformes</taxon>
        <taxon>Fundulidae</taxon>
        <taxon>Fundulus</taxon>
    </lineage>
</organism>
<evidence type="ECO:0000256" key="1">
    <source>
        <dbReference type="ARBA" id="ARBA00007191"/>
    </source>
</evidence>
<dbReference type="GeneTree" id="ENSGT01030000237350"/>
<dbReference type="InterPro" id="IPR004942">
    <property type="entry name" value="Roadblock/LAMTOR2_dom"/>
</dbReference>
<reference evidence="3" key="2">
    <citation type="submission" date="2025-09" db="UniProtKB">
        <authorList>
            <consortium name="Ensembl"/>
        </authorList>
    </citation>
    <scope>IDENTIFICATION</scope>
</reference>
<protein>
    <recommendedName>
        <fullName evidence="2">Roadblock/LAMTOR2 domain-containing protein</fullName>
    </recommendedName>
</protein>
<comment type="similarity">
    <text evidence="1">Belongs to the GAMAD family.</text>
</comment>
<dbReference type="AlphaFoldDB" id="A0A3Q2PSV8"/>
<evidence type="ECO:0000259" key="2">
    <source>
        <dbReference type="Pfam" id="PF03259"/>
    </source>
</evidence>
<reference evidence="3" key="1">
    <citation type="submission" date="2025-08" db="UniProtKB">
        <authorList>
            <consortium name="Ensembl"/>
        </authorList>
    </citation>
    <scope>IDENTIFICATION</scope>
</reference>
<dbReference type="Ensembl" id="ENSFHET00000024356.1">
    <property type="protein sequence ID" value="ENSFHEP00000016077.1"/>
    <property type="gene ID" value="ENSFHEG00000017808.1"/>
</dbReference>
<keyword evidence="4" id="KW-1185">Reference proteome</keyword>
<sequence>IHPSNLPTFSSGIILRSTLEDQSTVHHVALVQPLLMKAKKIVQDMDPEDELTYVRLRTEKNEEIIAADKDYFMISIQTPSL</sequence>
<dbReference type="Proteomes" id="UP000265000">
    <property type="component" value="Unplaced"/>
</dbReference>
<dbReference type="Pfam" id="PF03259">
    <property type="entry name" value="Robl_LC7"/>
    <property type="match status" value="1"/>
</dbReference>
<dbReference type="Gene3D" id="3.30.450.30">
    <property type="entry name" value="Dynein light chain 2a, cytoplasmic"/>
    <property type="match status" value="1"/>
</dbReference>
<accession>A0A3Q2PSV8</accession>
<dbReference type="PANTHER" id="PTHR10779">
    <property type="entry name" value="DYNEIN LIGHT CHAIN ROADBLOCK"/>
    <property type="match status" value="1"/>
</dbReference>
<dbReference type="STRING" id="8078.ENSFHEP00000016077"/>
<proteinExistence type="inferred from homology"/>
<feature type="domain" description="Roadblock/LAMTOR2" evidence="2">
    <location>
        <begin position="12"/>
        <end position="77"/>
    </location>
</feature>
<dbReference type="SUPFAM" id="SSF103196">
    <property type="entry name" value="Roadblock/LC7 domain"/>
    <property type="match status" value="1"/>
</dbReference>